<evidence type="ECO:0000256" key="6">
    <source>
        <dbReference type="SAM" id="MobiDB-lite"/>
    </source>
</evidence>
<keyword evidence="4 7" id="KW-1133">Transmembrane helix</keyword>
<comment type="subcellular location">
    <subcellularLocation>
        <location evidence="1">Membrane</location>
        <topology evidence="1">Multi-pass membrane protein</topology>
    </subcellularLocation>
</comment>
<reference evidence="8" key="1">
    <citation type="submission" date="2021-01" db="EMBL/GenBank/DDBJ databases">
        <authorList>
            <person name="Corre E."/>
            <person name="Pelletier E."/>
            <person name="Niang G."/>
            <person name="Scheremetjew M."/>
            <person name="Finn R."/>
            <person name="Kale V."/>
            <person name="Holt S."/>
            <person name="Cochrane G."/>
            <person name="Meng A."/>
            <person name="Brown T."/>
            <person name="Cohen L."/>
        </authorList>
    </citation>
    <scope>NUCLEOTIDE SEQUENCE</scope>
    <source>
        <strain evidence="8">CCMP1243</strain>
    </source>
</reference>
<dbReference type="Pfam" id="PF08449">
    <property type="entry name" value="UAA"/>
    <property type="match status" value="1"/>
</dbReference>
<sequence length="368" mass="40737">MQPLEQEKENADREQLEQLLEEGRQKPTVPSSMSPSDSAENSSTTAKLVFCFVGLQASYLTWGVMQEKIMTTQYSPTPLVEDGYFPSATFCVFSNRFLAIIVAAAICMKIHGTLQTAAPLWYYSPCALSNTLSSWGQYAALKFVSFPLQVLFKSAKVIPVMMMGKVLNRATFPAIEYAEAVIITVGVAIFGLSKTHSGGSEDGKTTEFFGLLCLTLYICSDAFTSQWQDRIYKAYPKQIDQFQMMYGVNCSAIIITMLALVFSGELMAVTEFLSYHPQALWYNIITAITSATGQLFIFYTIKQFGPVVFTIIMTTRQMISMIISTLLFGHSLSSGSYVGAFLVFGAVFYRIRRKQLDKAARAAAAGGR</sequence>
<name>A0A7S2WFB0_9STRA</name>
<feature type="compositionally biased region" description="Basic and acidic residues" evidence="6">
    <location>
        <begin position="1"/>
        <end position="25"/>
    </location>
</feature>
<gene>
    <name evidence="8" type="ORF">RMAR1173_LOCUS9624</name>
</gene>
<feature type="region of interest" description="Disordered" evidence="6">
    <location>
        <begin position="1"/>
        <end position="40"/>
    </location>
</feature>
<dbReference type="AlphaFoldDB" id="A0A7S2WFB0"/>
<dbReference type="GO" id="GO:0046964">
    <property type="term" value="F:3'-phosphoadenosine 5'-phosphosulfate transmembrane transporter activity"/>
    <property type="evidence" value="ECO:0007669"/>
    <property type="project" value="TreeGrafter"/>
</dbReference>
<accession>A0A7S2WFB0</accession>
<feature type="transmembrane region" description="Helical" evidence="7">
    <location>
        <begin position="280"/>
        <end position="301"/>
    </location>
</feature>
<keyword evidence="2" id="KW-0813">Transport</keyword>
<evidence type="ECO:0000256" key="3">
    <source>
        <dbReference type="ARBA" id="ARBA00022692"/>
    </source>
</evidence>
<dbReference type="PANTHER" id="PTHR10778">
    <property type="entry name" value="SOLUTE CARRIER FAMILY 35 MEMBER B"/>
    <property type="match status" value="1"/>
</dbReference>
<evidence type="ECO:0000256" key="1">
    <source>
        <dbReference type="ARBA" id="ARBA00004141"/>
    </source>
</evidence>
<dbReference type="GO" id="GO:0005789">
    <property type="term" value="C:endoplasmic reticulum membrane"/>
    <property type="evidence" value="ECO:0007669"/>
    <property type="project" value="TreeGrafter"/>
</dbReference>
<evidence type="ECO:0008006" key="9">
    <source>
        <dbReference type="Google" id="ProtNLM"/>
    </source>
</evidence>
<dbReference type="PANTHER" id="PTHR10778:SF13">
    <property type="entry name" value="ADENOSINE 3'-PHOSPHO 5'-PHOSPHOSULFATE TRANSPORTER 1"/>
    <property type="match status" value="1"/>
</dbReference>
<evidence type="ECO:0000256" key="4">
    <source>
        <dbReference type="ARBA" id="ARBA00022989"/>
    </source>
</evidence>
<dbReference type="SUPFAM" id="SSF103481">
    <property type="entry name" value="Multidrug resistance efflux transporter EmrE"/>
    <property type="match status" value="1"/>
</dbReference>
<dbReference type="InterPro" id="IPR037185">
    <property type="entry name" value="EmrE-like"/>
</dbReference>
<evidence type="ECO:0000313" key="8">
    <source>
        <dbReference type="EMBL" id="CAD9685260.1"/>
    </source>
</evidence>
<evidence type="ECO:0000256" key="5">
    <source>
        <dbReference type="ARBA" id="ARBA00023136"/>
    </source>
</evidence>
<dbReference type="InterPro" id="IPR013657">
    <property type="entry name" value="SCL35B1-4/HUT1"/>
</dbReference>
<dbReference type="GO" id="GO:0000139">
    <property type="term" value="C:Golgi membrane"/>
    <property type="evidence" value="ECO:0007669"/>
    <property type="project" value="TreeGrafter"/>
</dbReference>
<proteinExistence type="predicted"/>
<evidence type="ECO:0000256" key="2">
    <source>
        <dbReference type="ARBA" id="ARBA00022448"/>
    </source>
</evidence>
<feature type="transmembrane region" description="Helical" evidence="7">
    <location>
        <begin position="334"/>
        <end position="351"/>
    </location>
</feature>
<protein>
    <recommendedName>
        <fullName evidence="9">Sugar phosphate transporter domain-containing protein</fullName>
    </recommendedName>
</protein>
<organism evidence="8">
    <name type="scientific">Rhizochromulina marina</name>
    <dbReference type="NCBI Taxonomy" id="1034831"/>
    <lineage>
        <taxon>Eukaryota</taxon>
        <taxon>Sar</taxon>
        <taxon>Stramenopiles</taxon>
        <taxon>Ochrophyta</taxon>
        <taxon>Dictyochophyceae</taxon>
        <taxon>Rhizochromulinales</taxon>
        <taxon>Rhizochromulina</taxon>
    </lineage>
</organism>
<keyword evidence="3 7" id="KW-0812">Transmembrane</keyword>
<feature type="compositionally biased region" description="Polar residues" evidence="6">
    <location>
        <begin position="28"/>
        <end position="40"/>
    </location>
</feature>
<evidence type="ECO:0000256" key="7">
    <source>
        <dbReference type="SAM" id="Phobius"/>
    </source>
</evidence>
<dbReference type="EMBL" id="HBHJ01014640">
    <property type="protein sequence ID" value="CAD9685260.1"/>
    <property type="molecule type" value="Transcribed_RNA"/>
</dbReference>
<feature type="transmembrane region" description="Helical" evidence="7">
    <location>
        <begin position="308"/>
        <end position="328"/>
    </location>
</feature>
<feature type="transmembrane region" description="Helical" evidence="7">
    <location>
        <begin position="246"/>
        <end position="268"/>
    </location>
</feature>
<feature type="transmembrane region" description="Helical" evidence="7">
    <location>
        <begin position="174"/>
        <end position="193"/>
    </location>
</feature>
<feature type="transmembrane region" description="Helical" evidence="7">
    <location>
        <begin position="208"/>
        <end position="225"/>
    </location>
</feature>
<keyword evidence="5 7" id="KW-0472">Membrane</keyword>